<organism evidence="1">
    <name type="scientific">viral metagenome</name>
    <dbReference type="NCBI Taxonomy" id="1070528"/>
    <lineage>
        <taxon>unclassified sequences</taxon>
        <taxon>metagenomes</taxon>
        <taxon>organismal metagenomes</taxon>
    </lineage>
</organism>
<sequence length="72" mass="8093">MTPARQLEIALLKRKVSFSDIMRAGGPSQGTMYRLLAGNLGTFAVWQSLSNVLNWEFEIVITPNELIQQDVK</sequence>
<name>A0A6M3LH47_9ZZZZ</name>
<gene>
    <name evidence="1" type="ORF">MM415B04162_0013</name>
</gene>
<reference evidence="1" key="1">
    <citation type="submission" date="2020-03" db="EMBL/GenBank/DDBJ databases">
        <title>The deep terrestrial virosphere.</title>
        <authorList>
            <person name="Holmfeldt K."/>
            <person name="Nilsson E."/>
            <person name="Simone D."/>
            <person name="Lopez-Fernandez M."/>
            <person name="Wu X."/>
            <person name="de Brujin I."/>
            <person name="Lundin D."/>
            <person name="Andersson A."/>
            <person name="Bertilsson S."/>
            <person name="Dopson M."/>
        </authorList>
    </citation>
    <scope>NUCLEOTIDE SEQUENCE</scope>
    <source>
        <strain evidence="1">MM415B04162</strain>
    </source>
</reference>
<proteinExistence type="predicted"/>
<accession>A0A6M3LH47</accession>
<protein>
    <submittedName>
        <fullName evidence="1">Uncharacterized protein</fullName>
    </submittedName>
</protein>
<evidence type="ECO:0000313" key="1">
    <source>
        <dbReference type="EMBL" id="QJA93659.1"/>
    </source>
</evidence>
<dbReference type="AlphaFoldDB" id="A0A6M3LH47"/>
<dbReference type="EMBL" id="MT143166">
    <property type="protein sequence ID" value="QJA93659.1"/>
    <property type="molecule type" value="Genomic_DNA"/>
</dbReference>